<organism evidence="2 3">
    <name type="scientific">Paenibacillus oceani</name>
    <dbReference type="NCBI Taxonomy" id="2772510"/>
    <lineage>
        <taxon>Bacteria</taxon>
        <taxon>Bacillati</taxon>
        <taxon>Bacillota</taxon>
        <taxon>Bacilli</taxon>
        <taxon>Bacillales</taxon>
        <taxon>Paenibacillaceae</taxon>
        <taxon>Paenibacillus</taxon>
    </lineage>
</organism>
<dbReference type="InterPro" id="IPR002931">
    <property type="entry name" value="Transglutaminase-like"/>
</dbReference>
<dbReference type="Gene3D" id="3.10.620.30">
    <property type="match status" value="1"/>
</dbReference>
<evidence type="ECO:0000313" key="2">
    <source>
        <dbReference type="EMBL" id="MBD2865718.1"/>
    </source>
</evidence>
<dbReference type="AlphaFoldDB" id="A0A927CFI8"/>
<proteinExistence type="predicted"/>
<dbReference type="RefSeq" id="WP_190931340.1">
    <property type="nucleotide sequence ID" value="NZ_JACXJA010000046.1"/>
</dbReference>
<dbReference type="EMBL" id="JACXJA010000046">
    <property type="protein sequence ID" value="MBD2865718.1"/>
    <property type="molecule type" value="Genomic_DNA"/>
</dbReference>
<protein>
    <recommendedName>
        <fullName evidence="1">Transglutaminase-like domain-containing protein</fullName>
    </recommendedName>
</protein>
<dbReference type="SUPFAM" id="SSF54001">
    <property type="entry name" value="Cysteine proteinases"/>
    <property type="match status" value="1"/>
</dbReference>
<sequence>MIQSWVELEPYTGLKAAGMLQDEAQRTAYVCNWEQLKRNYGDNVDFQLLHKQVMLRRETVDFLYQQFTPTQTCFQVGTRPYLEQIVSEITDGCGSDGQKAFALMRFTRSLYQKNAGLQLFYGGTEEELIKKGEQLCECLGRLYVALCEIAGIPGRILMHVIGGHIVAEVYIEGKWAYMDPRIGFHCRWPDGSLTTAWEIWHHPELFDMQDDTVKDELSARWTWEDRVRSNRARLFHPREIIVVTNYSLSDARSYNYNWLTSIDLARNGFTAANRKYRTAAAKVFGLTDLVDKPSFILSIKEGQVVHGSISIIATPKNFTVPPVEVDFYIDGQLVYSNPGMIPIGELHNYVEGGVRTYTCFGAGEMWDTTTVENGSHTITVCTQEADIGLISVDVHVDVHNS</sequence>
<gene>
    <name evidence="2" type="ORF">IDH45_27425</name>
</gene>
<feature type="domain" description="Transglutaminase-like" evidence="1">
    <location>
        <begin position="84"/>
        <end position="180"/>
    </location>
</feature>
<reference evidence="2" key="1">
    <citation type="submission" date="2020-09" db="EMBL/GenBank/DDBJ databases">
        <title>A novel bacterium of genus Paenibacillus, isolated from South China Sea.</title>
        <authorList>
            <person name="Huang H."/>
            <person name="Mo K."/>
            <person name="Hu Y."/>
        </authorList>
    </citation>
    <scope>NUCLEOTIDE SEQUENCE</scope>
    <source>
        <strain evidence="2">IB182363</strain>
    </source>
</reference>
<name>A0A927CFI8_9BACL</name>
<keyword evidence="3" id="KW-1185">Reference proteome</keyword>
<evidence type="ECO:0000313" key="3">
    <source>
        <dbReference type="Proteomes" id="UP000639396"/>
    </source>
</evidence>
<comment type="caution">
    <text evidence="2">The sequence shown here is derived from an EMBL/GenBank/DDBJ whole genome shotgun (WGS) entry which is preliminary data.</text>
</comment>
<dbReference type="Proteomes" id="UP000639396">
    <property type="component" value="Unassembled WGS sequence"/>
</dbReference>
<dbReference type="InterPro" id="IPR038765">
    <property type="entry name" value="Papain-like_cys_pep_sf"/>
</dbReference>
<dbReference type="Pfam" id="PF01841">
    <property type="entry name" value="Transglut_core"/>
    <property type="match status" value="1"/>
</dbReference>
<accession>A0A927CFI8</accession>
<evidence type="ECO:0000259" key="1">
    <source>
        <dbReference type="Pfam" id="PF01841"/>
    </source>
</evidence>